<evidence type="ECO:0000256" key="2">
    <source>
        <dbReference type="ARBA" id="ARBA00022448"/>
    </source>
</evidence>
<gene>
    <name evidence="7" type="ORF">BK816_06615</name>
</gene>
<dbReference type="RefSeq" id="WP_071164464.1">
    <property type="nucleotide sequence ID" value="NZ_CP017812.1"/>
</dbReference>
<keyword evidence="8" id="KW-1185">Reference proteome</keyword>
<dbReference type="CDD" id="cd03230">
    <property type="entry name" value="ABC_DR_subfamily_A"/>
    <property type="match status" value="1"/>
</dbReference>
<proteinExistence type="predicted"/>
<organism evidence="7 8">
    <name type="scientific">Boudabousia tangfeifanii</name>
    <dbReference type="NCBI Taxonomy" id="1912795"/>
    <lineage>
        <taxon>Bacteria</taxon>
        <taxon>Bacillati</taxon>
        <taxon>Actinomycetota</taxon>
        <taxon>Actinomycetes</taxon>
        <taxon>Actinomycetales</taxon>
        <taxon>Actinomycetaceae</taxon>
        <taxon>Boudabousia</taxon>
    </lineage>
</organism>
<dbReference type="STRING" id="1912795.BK816_06615"/>
<dbReference type="InterPro" id="IPR003439">
    <property type="entry name" value="ABC_transporter-like_ATP-bd"/>
</dbReference>
<comment type="subcellular location">
    <subcellularLocation>
        <location evidence="1">Cell membrane</location>
        <topology evidence="1">Peripheral membrane protein</topology>
    </subcellularLocation>
</comment>
<dbReference type="KEGG" id="avu:BK816_06615"/>
<dbReference type="PROSITE" id="PS50893">
    <property type="entry name" value="ABC_TRANSPORTER_2"/>
    <property type="match status" value="1"/>
</dbReference>
<dbReference type="Gene3D" id="3.40.50.300">
    <property type="entry name" value="P-loop containing nucleotide triphosphate hydrolases"/>
    <property type="match status" value="1"/>
</dbReference>
<evidence type="ECO:0000256" key="3">
    <source>
        <dbReference type="ARBA" id="ARBA00022741"/>
    </source>
</evidence>
<dbReference type="GO" id="GO:0005886">
    <property type="term" value="C:plasma membrane"/>
    <property type="evidence" value="ECO:0007669"/>
    <property type="project" value="UniProtKB-SubCell"/>
</dbReference>
<dbReference type="EMBL" id="CP017812">
    <property type="protein sequence ID" value="AOZ73000.1"/>
    <property type="molecule type" value="Genomic_DNA"/>
</dbReference>
<keyword evidence="2" id="KW-0813">Transport</keyword>
<keyword evidence="5" id="KW-0046">Antibiotic resistance</keyword>
<dbReference type="InterPro" id="IPR027417">
    <property type="entry name" value="P-loop_NTPase"/>
</dbReference>
<evidence type="ECO:0000256" key="4">
    <source>
        <dbReference type="ARBA" id="ARBA00022840"/>
    </source>
</evidence>
<dbReference type="Pfam" id="PF00005">
    <property type="entry name" value="ABC_tran"/>
    <property type="match status" value="1"/>
</dbReference>
<dbReference type="Proteomes" id="UP000176288">
    <property type="component" value="Chromosome"/>
</dbReference>
<dbReference type="PANTHER" id="PTHR42711">
    <property type="entry name" value="ABC TRANSPORTER ATP-BINDING PROTEIN"/>
    <property type="match status" value="1"/>
</dbReference>
<sequence length="261" mass="27817">MHNTTDLNPQAALSMRNLVRVFGDFVACRDISLDIPRGSFYGIVGPNGAGKTTMLSMATGMLQPTAGQVSVLGVNVWQDSEKAKALLGVLPDGVFTFDRLSGPDLVTYTGLLHGLPANLVRERTADLLNALGLEDAGDKLVLDYSAGMRKKILLACALVHSPSVLVLDEPFESVDPISAATIKEMLHSFCQKGGTVILSSHVMDTVQKICTHVAVIDHGVVKAAGTLSEVAQGQDLDTRFEELVGRHREGGDIAWLAPSLD</sequence>
<dbReference type="SUPFAM" id="SSF52540">
    <property type="entry name" value="P-loop containing nucleoside triphosphate hydrolases"/>
    <property type="match status" value="1"/>
</dbReference>
<evidence type="ECO:0000256" key="5">
    <source>
        <dbReference type="ARBA" id="ARBA00023251"/>
    </source>
</evidence>
<dbReference type="InterPro" id="IPR003593">
    <property type="entry name" value="AAA+_ATPase"/>
</dbReference>
<dbReference type="AlphaFoldDB" id="A0A1D9MLG7"/>
<accession>A0A1D9MLG7</accession>
<dbReference type="GO" id="GO:0046677">
    <property type="term" value="P:response to antibiotic"/>
    <property type="evidence" value="ECO:0007669"/>
    <property type="project" value="UniProtKB-KW"/>
</dbReference>
<dbReference type="InterPro" id="IPR050763">
    <property type="entry name" value="ABC_transporter_ATP-binding"/>
</dbReference>
<reference evidence="7 8" key="1">
    <citation type="submission" date="2016-10" db="EMBL/GenBank/DDBJ databases">
        <title>Actinomyces aegypiusis sp. nov., isolated from the Aegypius monachus in Qinghai Tibet Plateau China.</title>
        <authorList>
            <person name="Wang Y."/>
        </authorList>
    </citation>
    <scope>NUCLEOTIDE SEQUENCE [LARGE SCALE GENOMIC DNA]</scope>
    <source>
        <strain evidence="7 8">VUL4_3</strain>
    </source>
</reference>
<keyword evidence="3" id="KW-0547">Nucleotide-binding</keyword>
<dbReference type="InterPro" id="IPR017871">
    <property type="entry name" value="ABC_transporter-like_CS"/>
</dbReference>
<protein>
    <submittedName>
        <fullName evidence="7">ABC transporter</fullName>
    </submittedName>
</protein>
<evidence type="ECO:0000313" key="7">
    <source>
        <dbReference type="EMBL" id="AOZ73000.1"/>
    </source>
</evidence>
<dbReference type="GO" id="GO:0016887">
    <property type="term" value="F:ATP hydrolysis activity"/>
    <property type="evidence" value="ECO:0007669"/>
    <property type="project" value="InterPro"/>
</dbReference>
<evidence type="ECO:0000256" key="1">
    <source>
        <dbReference type="ARBA" id="ARBA00004202"/>
    </source>
</evidence>
<name>A0A1D9MLG7_9ACTO</name>
<evidence type="ECO:0000259" key="6">
    <source>
        <dbReference type="PROSITE" id="PS50893"/>
    </source>
</evidence>
<dbReference type="SMART" id="SM00382">
    <property type="entry name" value="AAA"/>
    <property type="match status" value="1"/>
</dbReference>
<feature type="domain" description="ABC transporter" evidence="6">
    <location>
        <begin position="13"/>
        <end position="243"/>
    </location>
</feature>
<dbReference type="PANTHER" id="PTHR42711:SF19">
    <property type="entry name" value="DOXORUBICIN RESISTANCE ATP-BINDING PROTEIN DRRA"/>
    <property type="match status" value="1"/>
</dbReference>
<evidence type="ECO:0000313" key="8">
    <source>
        <dbReference type="Proteomes" id="UP000176288"/>
    </source>
</evidence>
<dbReference type="GO" id="GO:0005524">
    <property type="term" value="F:ATP binding"/>
    <property type="evidence" value="ECO:0007669"/>
    <property type="project" value="UniProtKB-KW"/>
</dbReference>
<keyword evidence="4" id="KW-0067">ATP-binding</keyword>
<dbReference type="PROSITE" id="PS00211">
    <property type="entry name" value="ABC_TRANSPORTER_1"/>
    <property type="match status" value="1"/>
</dbReference>